<protein>
    <submittedName>
        <fullName evidence="3">Uncharacterized protein</fullName>
    </submittedName>
</protein>
<keyword evidence="1" id="KW-0472">Membrane</keyword>
<evidence type="ECO:0000256" key="1">
    <source>
        <dbReference type="SAM" id="Phobius"/>
    </source>
</evidence>
<keyword evidence="5" id="KW-1185">Reference proteome</keyword>
<evidence type="ECO:0000313" key="2">
    <source>
        <dbReference type="EMBL" id="SON80987.1"/>
    </source>
</evidence>
<gene>
    <name evidence="2" type="ORF">XAP6984_380094</name>
    <name evidence="3" type="ORF">XAP7430_360097</name>
</gene>
<feature type="transmembrane region" description="Helical" evidence="1">
    <location>
        <begin position="56"/>
        <end position="74"/>
    </location>
</feature>
<keyword evidence="1" id="KW-0812">Transmembrane</keyword>
<dbReference type="EMBL" id="OCYT01000093">
    <property type="protein sequence ID" value="SON80987.1"/>
    <property type="molecule type" value="Genomic_DNA"/>
</dbReference>
<reference evidence="4 5" key="1">
    <citation type="submission" date="2017-10" db="EMBL/GenBank/DDBJ databases">
        <authorList>
            <person name="Regsiter A."/>
            <person name="William W."/>
        </authorList>
    </citation>
    <scope>NUCLEOTIDE SEQUENCE [LARGE SCALE GENOMIC DNA]</scope>
    <source>
        <strain evidence="2 5">CFBP6984</strain>
        <strain evidence="3 4">CFBP7430</strain>
    </source>
</reference>
<dbReference type="EMBL" id="OCYS01000090">
    <property type="protein sequence ID" value="SON88298.1"/>
    <property type="molecule type" value="Genomic_DNA"/>
</dbReference>
<name>A0AB38E113_XANCH</name>
<keyword evidence="1" id="KW-1133">Transmembrane helix</keyword>
<dbReference type="Proteomes" id="UP000234166">
    <property type="component" value="Unassembled WGS sequence"/>
</dbReference>
<comment type="caution">
    <text evidence="3">The sequence shown here is derived from an EMBL/GenBank/DDBJ whole genome shotgun (WGS) entry which is preliminary data.</text>
</comment>
<accession>A0AB38E113</accession>
<feature type="transmembrane region" description="Helical" evidence="1">
    <location>
        <begin position="29"/>
        <end position="49"/>
    </location>
</feature>
<dbReference type="AlphaFoldDB" id="A0AB38E113"/>
<dbReference type="Proteomes" id="UP000234181">
    <property type="component" value="Unassembled WGS sequence"/>
</dbReference>
<evidence type="ECO:0000313" key="5">
    <source>
        <dbReference type="Proteomes" id="UP000234181"/>
    </source>
</evidence>
<evidence type="ECO:0000313" key="3">
    <source>
        <dbReference type="EMBL" id="SON88298.1"/>
    </source>
</evidence>
<evidence type="ECO:0000313" key="4">
    <source>
        <dbReference type="Proteomes" id="UP000234166"/>
    </source>
</evidence>
<organism evidence="3 4">
    <name type="scientific">Xanthomonas campestris pv. phaseoli</name>
    <dbReference type="NCBI Taxonomy" id="317013"/>
    <lineage>
        <taxon>Bacteria</taxon>
        <taxon>Pseudomonadati</taxon>
        <taxon>Pseudomonadota</taxon>
        <taxon>Gammaproteobacteria</taxon>
        <taxon>Lysobacterales</taxon>
        <taxon>Lysobacteraceae</taxon>
        <taxon>Xanthomonas</taxon>
    </lineage>
</organism>
<sequence length="92" mass="10629">MRWDNGHREVLPNLLRLAELRWFYRDQWLQIRVGVASALLAVWMLRCLVQTERLGATAYAAGLIGTLSVFWLGTNGHWRMQTLLPHVFVLPG</sequence>
<proteinExistence type="predicted"/>